<evidence type="ECO:0000256" key="1">
    <source>
        <dbReference type="SAM" id="SignalP"/>
    </source>
</evidence>
<dbReference type="Proteomes" id="UP000737018">
    <property type="component" value="Unassembled WGS sequence"/>
</dbReference>
<reference evidence="2" key="1">
    <citation type="submission" date="2020-03" db="EMBL/GenBank/DDBJ databases">
        <title>Castanea mollissima Vanexum genome sequencing.</title>
        <authorList>
            <person name="Staton M."/>
        </authorList>
    </citation>
    <scope>NUCLEOTIDE SEQUENCE</scope>
    <source>
        <tissue evidence="2">Leaf</tissue>
    </source>
</reference>
<evidence type="ECO:0000313" key="2">
    <source>
        <dbReference type="EMBL" id="KAF3962361.1"/>
    </source>
</evidence>
<comment type="caution">
    <text evidence="2">The sequence shown here is derived from an EMBL/GenBank/DDBJ whole genome shotgun (WGS) entry which is preliminary data.</text>
</comment>
<name>A0A8J4QYQ7_9ROSI</name>
<sequence length="104" mass="11898">MRLWLLPLRLLFEWFGFGLKIITDAEIFIHQRRVHELDPCNRIRNDPGLTTMLEVEGFSGSRARRRRRCTMEIEGSEEEEDAVVKEVYGGCGGAGECGVLGDWV</sequence>
<gene>
    <name evidence="2" type="ORF">CMV_013114</name>
</gene>
<feature type="signal peptide" evidence="1">
    <location>
        <begin position="1"/>
        <end position="18"/>
    </location>
</feature>
<dbReference type="EMBL" id="JRKL02001730">
    <property type="protein sequence ID" value="KAF3962361.1"/>
    <property type="molecule type" value="Genomic_DNA"/>
</dbReference>
<feature type="chain" id="PRO_5035301843" evidence="1">
    <location>
        <begin position="19"/>
        <end position="104"/>
    </location>
</feature>
<dbReference type="AlphaFoldDB" id="A0A8J4QYQ7"/>
<keyword evidence="1" id="KW-0732">Signal</keyword>
<proteinExistence type="predicted"/>
<accession>A0A8J4QYQ7</accession>
<protein>
    <submittedName>
        <fullName evidence="2">Uncharacterized protein</fullName>
    </submittedName>
</protein>
<keyword evidence="3" id="KW-1185">Reference proteome</keyword>
<organism evidence="2 3">
    <name type="scientific">Castanea mollissima</name>
    <name type="common">Chinese chestnut</name>
    <dbReference type="NCBI Taxonomy" id="60419"/>
    <lineage>
        <taxon>Eukaryota</taxon>
        <taxon>Viridiplantae</taxon>
        <taxon>Streptophyta</taxon>
        <taxon>Embryophyta</taxon>
        <taxon>Tracheophyta</taxon>
        <taxon>Spermatophyta</taxon>
        <taxon>Magnoliopsida</taxon>
        <taxon>eudicotyledons</taxon>
        <taxon>Gunneridae</taxon>
        <taxon>Pentapetalae</taxon>
        <taxon>rosids</taxon>
        <taxon>fabids</taxon>
        <taxon>Fagales</taxon>
        <taxon>Fagaceae</taxon>
        <taxon>Castanea</taxon>
    </lineage>
</organism>
<evidence type="ECO:0000313" key="3">
    <source>
        <dbReference type="Proteomes" id="UP000737018"/>
    </source>
</evidence>